<dbReference type="EMBL" id="ADVR01000090">
    <property type="protein sequence ID" value="EFO80110.1"/>
    <property type="molecule type" value="Genomic_DNA"/>
</dbReference>
<dbReference type="Pfam" id="PF13439">
    <property type="entry name" value="Glyco_transf_4"/>
    <property type="match status" value="1"/>
</dbReference>
<dbReference type="eggNOG" id="COG0438">
    <property type="taxonomic scope" value="Bacteria"/>
</dbReference>
<dbReference type="InterPro" id="IPR028098">
    <property type="entry name" value="Glyco_trans_4-like_N"/>
</dbReference>
<protein>
    <submittedName>
        <fullName evidence="3">Glycosyl transferase group 1</fullName>
    </submittedName>
</protein>
<dbReference type="GO" id="GO:0016757">
    <property type="term" value="F:glycosyltransferase activity"/>
    <property type="evidence" value="ECO:0007669"/>
    <property type="project" value="InterPro"/>
</dbReference>
<organism evidence="3 4">
    <name type="scientific">Oscillochloris trichoides DG-6</name>
    <dbReference type="NCBI Taxonomy" id="765420"/>
    <lineage>
        <taxon>Bacteria</taxon>
        <taxon>Bacillati</taxon>
        <taxon>Chloroflexota</taxon>
        <taxon>Chloroflexia</taxon>
        <taxon>Chloroflexales</taxon>
        <taxon>Chloroflexineae</taxon>
        <taxon>Oscillochloridaceae</taxon>
        <taxon>Oscillochloris</taxon>
    </lineage>
</organism>
<keyword evidence="4" id="KW-1185">Reference proteome</keyword>
<feature type="domain" description="Glycosyl transferase family 1" evidence="1">
    <location>
        <begin position="193"/>
        <end position="357"/>
    </location>
</feature>
<dbReference type="AlphaFoldDB" id="E1IFE0"/>
<feature type="domain" description="Glycosyltransferase subfamily 4-like N-terminal" evidence="2">
    <location>
        <begin position="15"/>
        <end position="180"/>
    </location>
</feature>
<dbReference type="HOGENOM" id="CLU_009583_2_1_0"/>
<comment type="caution">
    <text evidence="3">The sequence shown here is derived from an EMBL/GenBank/DDBJ whole genome shotgun (WGS) entry which is preliminary data.</text>
</comment>
<dbReference type="OrthoDB" id="9811902at2"/>
<dbReference type="InterPro" id="IPR001296">
    <property type="entry name" value="Glyco_trans_1"/>
</dbReference>
<dbReference type="PANTHER" id="PTHR12526">
    <property type="entry name" value="GLYCOSYLTRANSFERASE"/>
    <property type="match status" value="1"/>
</dbReference>
<accession>E1IFE0</accession>
<dbReference type="PANTHER" id="PTHR12526:SF635">
    <property type="entry name" value="GLYCOSYL TRANSFERASE GROUP 1"/>
    <property type="match status" value="1"/>
</dbReference>
<dbReference type="Gene3D" id="3.40.50.2000">
    <property type="entry name" value="Glycogen Phosphorylase B"/>
    <property type="match status" value="2"/>
</dbReference>
<evidence type="ECO:0000313" key="4">
    <source>
        <dbReference type="Proteomes" id="UP000054010"/>
    </source>
</evidence>
<dbReference type="CDD" id="cd03801">
    <property type="entry name" value="GT4_PimA-like"/>
    <property type="match status" value="1"/>
</dbReference>
<keyword evidence="3" id="KW-0808">Transferase</keyword>
<name>E1IFE0_9CHLR</name>
<dbReference type="Proteomes" id="UP000054010">
    <property type="component" value="Unassembled WGS sequence"/>
</dbReference>
<dbReference type="STRING" id="765420.OSCT_2041"/>
<sequence>MRVLCALTYYRPYISGLTIYVERLATALARRGHYVTVLTSQYDPSLPQREVLNGVHVVRAPVVARVSKGVIMPNIGWLATALSLNHDVMSLHLPQFDAPGIGLRGRLLRQPVVLTYHSDLKMPPGLLNRVANRVIDVANLAAGHLATRVVAYTHDFADHSPFLRRFREKIEVIPPPVEVEQASPADIQGFRRRWNLQGPVIGMAARLASEKGVEILLNALPRILEVYPNARVLFAGPHEDVLGEQDYARRLAPLFARFRDHWTFLGTLGPADMASFFPNLDLIVVPSLNSTETFGLVQVEAMLSGTPSVASALPGVRQPVLQTGMGRVVPIGDSAALAAAILDVLANREHYVRPREEIAAKFSTERTAMEYERLFLQLRG</sequence>
<gene>
    <name evidence="3" type="ORF">OSCT_2041</name>
</gene>
<dbReference type="SUPFAM" id="SSF53756">
    <property type="entry name" value="UDP-Glycosyltransferase/glycogen phosphorylase"/>
    <property type="match status" value="1"/>
</dbReference>
<dbReference type="Pfam" id="PF00534">
    <property type="entry name" value="Glycos_transf_1"/>
    <property type="match status" value="1"/>
</dbReference>
<evidence type="ECO:0000259" key="1">
    <source>
        <dbReference type="Pfam" id="PF00534"/>
    </source>
</evidence>
<proteinExistence type="predicted"/>
<evidence type="ECO:0000259" key="2">
    <source>
        <dbReference type="Pfam" id="PF13439"/>
    </source>
</evidence>
<reference evidence="3 4" key="1">
    <citation type="journal article" date="2011" name="J. Bacteriol.">
        <title>Draft genome sequence of the anoxygenic filamentous phototrophic bacterium Oscillochloris trichoides subsp. DG-6.</title>
        <authorList>
            <person name="Kuznetsov B.B."/>
            <person name="Ivanovsky R.N."/>
            <person name="Keppen O.I."/>
            <person name="Sukhacheva M.V."/>
            <person name="Bumazhkin B.K."/>
            <person name="Patutina E.O."/>
            <person name="Beletsky A.V."/>
            <person name="Mardanov A.V."/>
            <person name="Baslerov R.V."/>
            <person name="Panteleeva A.N."/>
            <person name="Kolganova T.V."/>
            <person name="Ravin N.V."/>
            <person name="Skryabin K.G."/>
        </authorList>
    </citation>
    <scope>NUCLEOTIDE SEQUENCE [LARGE SCALE GENOMIC DNA]</scope>
    <source>
        <strain evidence="3 4">DG-6</strain>
    </source>
</reference>
<evidence type="ECO:0000313" key="3">
    <source>
        <dbReference type="EMBL" id="EFO80110.1"/>
    </source>
</evidence>